<evidence type="ECO:0000256" key="1">
    <source>
        <dbReference type="PROSITE-ProRule" id="PRU00339"/>
    </source>
</evidence>
<protein>
    <submittedName>
        <fullName evidence="3">Tetratricopeptide repeat protein</fullName>
    </submittedName>
</protein>
<dbReference type="Proteomes" id="UP000321501">
    <property type="component" value="Chromosome"/>
</dbReference>
<evidence type="ECO:0000256" key="2">
    <source>
        <dbReference type="SAM" id="Phobius"/>
    </source>
</evidence>
<keyword evidence="2" id="KW-1133">Transmembrane helix</keyword>
<feature type="transmembrane region" description="Helical" evidence="2">
    <location>
        <begin position="33"/>
        <end position="58"/>
    </location>
</feature>
<dbReference type="Gene3D" id="1.25.40.10">
    <property type="entry name" value="Tetratricopeptide repeat domain"/>
    <property type="match status" value="1"/>
</dbReference>
<dbReference type="InterPro" id="IPR011990">
    <property type="entry name" value="TPR-like_helical_dom_sf"/>
</dbReference>
<proteinExistence type="predicted"/>
<reference evidence="3 4" key="1">
    <citation type="submission" date="2019-07" db="EMBL/GenBank/DDBJ databases">
        <title>Complete Genome Sequence of Leptotrichia wadei Strain JMUB3934.</title>
        <authorList>
            <person name="Watanabe S."/>
            <person name="Cui L."/>
        </authorList>
    </citation>
    <scope>NUCLEOTIDE SEQUENCE [LARGE SCALE GENOMIC DNA]</scope>
    <source>
        <strain evidence="3 4">JMUB3934</strain>
    </source>
</reference>
<evidence type="ECO:0000313" key="3">
    <source>
        <dbReference type="EMBL" id="BBM49281.1"/>
    </source>
</evidence>
<organism evidence="3 4">
    <name type="scientific">Leptotrichia wadei</name>
    <dbReference type="NCBI Taxonomy" id="157687"/>
    <lineage>
        <taxon>Bacteria</taxon>
        <taxon>Fusobacteriati</taxon>
        <taxon>Fusobacteriota</taxon>
        <taxon>Fusobacteriia</taxon>
        <taxon>Fusobacteriales</taxon>
        <taxon>Leptotrichiaceae</taxon>
        <taxon>Leptotrichia</taxon>
    </lineage>
</organism>
<gene>
    <name evidence="3" type="ORF">JMUB3934_0576</name>
</gene>
<dbReference type="PROSITE" id="PS50005">
    <property type="entry name" value="TPR"/>
    <property type="match status" value="1"/>
</dbReference>
<sequence>MRKALVKTYIYELIFLCIYLIVMNKLLEIFEEKFILGVFIILIINIVVFFYLIIYLIISLRSQYHVYKLNLSKSIVMEKKLYKMTKINIKKDIHRINLSAYYRLLNKEEEALRYLNEVRISRFTFPIVRYCYYMNLAEYKYYNGKKEEARKILDENIKKESNKNLLEIFLDYEDNPKQKVFELEKILPKQRNRLYKMQVENALAIAYEEIGNFEKALEFYKKVAEKESEIYFIKVAKEKVLELSLKNKEM</sequence>
<feature type="repeat" description="TPR" evidence="1">
    <location>
        <begin position="197"/>
        <end position="230"/>
    </location>
</feature>
<dbReference type="AlphaFoldDB" id="A0A510KEY3"/>
<keyword evidence="2" id="KW-0812">Transmembrane</keyword>
<feature type="transmembrane region" description="Helical" evidence="2">
    <location>
        <begin position="9"/>
        <end position="27"/>
    </location>
</feature>
<dbReference type="SUPFAM" id="SSF48452">
    <property type="entry name" value="TPR-like"/>
    <property type="match status" value="1"/>
</dbReference>
<dbReference type="InterPro" id="IPR019734">
    <property type="entry name" value="TPR_rpt"/>
</dbReference>
<name>A0A510KEY3_9FUSO</name>
<keyword evidence="2" id="KW-0472">Membrane</keyword>
<evidence type="ECO:0000313" key="4">
    <source>
        <dbReference type="Proteomes" id="UP000321501"/>
    </source>
</evidence>
<keyword evidence="1" id="KW-0802">TPR repeat</keyword>
<dbReference type="EMBL" id="AP019835">
    <property type="protein sequence ID" value="BBM49281.1"/>
    <property type="molecule type" value="Genomic_DNA"/>
</dbReference>
<accession>A0A510KEY3</accession>